<dbReference type="EMBL" id="PYHP01000042">
    <property type="protein sequence ID" value="PUA38254.1"/>
    <property type="molecule type" value="Genomic_DNA"/>
</dbReference>
<evidence type="ECO:0000256" key="1">
    <source>
        <dbReference type="SAM" id="Phobius"/>
    </source>
</evidence>
<name>A0A2T6G271_9BACL</name>
<evidence type="ECO:0000313" key="2">
    <source>
        <dbReference type="EMBL" id="PUA38254.1"/>
    </source>
</evidence>
<keyword evidence="1" id="KW-1133">Transmembrane helix</keyword>
<comment type="caution">
    <text evidence="2">The sequence shown here is derived from an EMBL/GenBank/DDBJ whole genome shotgun (WGS) entry which is preliminary data.</text>
</comment>
<evidence type="ECO:0000313" key="3">
    <source>
        <dbReference type="Proteomes" id="UP000244184"/>
    </source>
</evidence>
<sequence>MTNIIQSYQNQRFIKSSNESPSVRFIICIFILLTEGLLCKGKGGGRVFREMSGLKEINLSIFSTKIKGDKWECRIYCKVVFISYH</sequence>
<dbReference type="AlphaFoldDB" id="A0A2T6G271"/>
<accession>A0A2T6G271</accession>
<feature type="transmembrane region" description="Helical" evidence="1">
    <location>
        <begin position="22"/>
        <end position="39"/>
    </location>
</feature>
<keyword evidence="1" id="KW-0812">Transmembrane</keyword>
<gene>
    <name evidence="2" type="ORF">C8Z91_16190</name>
</gene>
<organism evidence="2 3">
    <name type="scientific">Paenibacillus elgii</name>
    <dbReference type="NCBI Taxonomy" id="189691"/>
    <lineage>
        <taxon>Bacteria</taxon>
        <taxon>Bacillati</taxon>
        <taxon>Bacillota</taxon>
        <taxon>Bacilli</taxon>
        <taxon>Bacillales</taxon>
        <taxon>Paenibacillaceae</taxon>
        <taxon>Paenibacillus</taxon>
    </lineage>
</organism>
<dbReference type="Proteomes" id="UP000244184">
    <property type="component" value="Unassembled WGS sequence"/>
</dbReference>
<protein>
    <submittedName>
        <fullName evidence="2">Uncharacterized protein</fullName>
    </submittedName>
</protein>
<reference evidence="2 3" key="1">
    <citation type="submission" date="2018-03" db="EMBL/GenBank/DDBJ databases">
        <title>Genome sequence of Paenibacillus elgii strain AC13 an antimicrobial compound producing bacteria.</title>
        <authorList>
            <person name="Kurokawa A.S."/>
            <person name="Araujo J.F."/>
            <person name="Costa R.A."/>
            <person name="Ortega D.B."/>
            <person name="Pires A.S."/>
            <person name="Pappas G.J.Jr."/>
            <person name="Franco O.L."/>
            <person name="Barreto C."/>
            <person name="Magalhaes B.S."/>
            <person name="Kruger R.H."/>
        </authorList>
    </citation>
    <scope>NUCLEOTIDE SEQUENCE [LARGE SCALE GENOMIC DNA]</scope>
    <source>
        <strain evidence="2 3">AC13</strain>
    </source>
</reference>
<proteinExistence type="predicted"/>
<keyword evidence="1" id="KW-0472">Membrane</keyword>